<proteinExistence type="predicted"/>
<evidence type="ECO:0000313" key="6">
    <source>
        <dbReference type="Proteomes" id="UP000366872"/>
    </source>
</evidence>
<dbReference type="InterPro" id="IPR017871">
    <property type="entry name" value="ABC_transporter-like_CS"/>
</dbReference>
<dbReference type="InterPro" id="IPR050093">
    <property type="entry name" value="ABC_SmlMolc_Importer"/>
</dbReference>
<dbReference type="InterPro" id="IPR003593">
    <property type="entry name" value="AAA+_ATPase"/>
</dbReference>
<protein>
    <submittedName>
        <fullName evidence="5">Sulfate/thiosulfate import ATP-binding protein CysA</fullName>
    </submittedName>
</protein>
<keyword evidence="6" id="KW-1185">Reference proteome</keyword>
<reference evidence="5 6" key="1">
    <citation type="submission" date="2019-04" db="EMBL/GenBank/DDBJ databases">
        <authorList>
            <person name="Van Vliet M D."/>
        </authorList>
    </citation>
    <scope>NUCLEOTIDE SEQUENCE [LARGE SCALE GENOMIC DNA]</scope>
    <source>
        <strain evidence="5 6">F1</strain>
    </source>
</reference>
<evidence type="ECO:0000256" key="3">
    <source>
        <dbReference type="ARBA" id="ARBA00022840"/>
    </source>
</evidence>
<dbReference type="EMBL" id="CAAHFG010000002">
    <property type="protein sequence ID" value="VGO15076.1"/>
    <property type="molecule type" value="Genomic_DNA"/>
</dbReference>
<dbReference type="PROSITE" id="PS00211">
    <property type="entry name" value="ABC_TRANSPORTER_1"/>
    <property type="match status" value="1"/>
</dbReference>
<accession>A0A6C2U6R0</accession>
<keyword evidence="2" id="KW-0547">Nucleotide-binding</keyword>
<dbReference type="GO" id="GO:0016887">
    <property type="term" value="F:ATP hydrolysis activity"/>
    <property type="evidence" value="ECO:0007669"/>
    <property type="project" value="InterPro"/>
</dbReference>
<organism evidence="5 6">
    <name type="scientific">Pontiella desulfatans</name>
    <dbReference type="NCBI Taxonomy" id="2750659"/>
    <lineage>
        <taxon>Bacteria</taxon>
        <taxon>Pseudomonadati</taxon>
        <taxon>Kiritimatiellota</taxon>
        <taxon>Kiritimatiellia</taxon>
        <taxon>Kiritimatiellales</taxon>
        <taxon>Pontiellaceae</taxon>
        <taxon>Pontiella</taxon>
    </lineage>
</organism>
<keyword evidence="3 5" id="KW-0067">ATP-binding</keyword>
<evidence type="ECO:0000256" key="1">
    <source>
        <dbReference type="ARBA" id="ARBA00022448"/>
    </source>
</evidence>
<dbReference type="AlphaFoldDB" id="A0A6C2U6R0"/>
<dbReference type="InterPro" id="IPR003439">
    <property type="entry name" value="ABC_transporter-like_ATP-bd"/>
</dbReference>
<evidence type="ECO:0000256" key="2">
    <source>
        <dbReference type="ARBA" id="ARBA00022741"/>
    </source>
</evidence>
<dbReference type="PROSITE" id="PS50893">
    <property type="entry name" value="ABC_TRANSPORTER_2"/>
    <property type="match status" value="1"/>
</dbReference>
<dbReference type="Pfam" id="PF00005">
    <property type="entry name" value="ABC_tran"/>
    <property type="match status" value="1"/>
</dbReference>
<dbReference type="SMART" id="SM00382">
    <property type="entry name" value="AAA"/>
    <property type="match status" value="1"/>
</dbReference>
<evidence type="ECO:0000259" key="4">
    <source>
        <dbReference type="PROSITE" id="PS50893"/>
    </source>
</evidence>
<evidence type="ECO:0000313" key="5">
    <source>
        <dbReference type="EMBL" id="VGO15076.1"/>
    </source>
</evidence>
<sequence>MNALEINGLSMHAGMFRVGELSLTIAEGEYFTLMGRTGSGKSLLLKAVCGLARIETGRIYICGDDVTALEPRFRGIGYVPQDGGLFPHLNVRCNIAFPLTVRGTPLNRVAAEMAEAVETLGLTPLLDRAIRGLSGGERQKVALARALACRPRLLILDEPVCALDEPARYEICAELCRVQKKFNVATLHVCHSRAEAEQVSDRVGVMHEGQLIESGVLSKLLSESGHEAVQRLFKTNGKRLNHEI</sequence>
<dbReference type="Gene3D" id="3.40.50.300">
    <property type="entry name" value="P-loop containing nucleotide triphosphate hydrolases"/>
    <property type="match status" value="1"/>
</dbReference>
<keyword evidence="1" id="KW-0813">Transport</keyword>
<dbReference type="PANTHER" id="PTHR42781:SF4">
    <property type="entry name" value="SPERMIDINE_PUTRESCINE IMPORT ATP-BINDING PROTEIN POTA"/>
    <property type="match status" value="1"/>
</dbReference>
<dbReference type="SUPFAM" id="SSF52540">
    <property type="entry name" value="P-loop containing nucleoside triphosphate hydrolases"/>
    <property type="match status" value="1"/>
</dbReference>
<dbReference type="GO" id="GO:0005524">
    <property type="term" value="F:ATP binding"/>
    <property type="evidence" value="ECO:0007669"/>
    <property type="project" value="UniProtKB-KW"/>
</dbReference>
<dbReference type="RefSeq" id="WP_136080677.1">
    <property type="nucleotide sequence ID" value="NZ_CAAHFG010000002.1"/>
</dbReference>
<dbReference type="InterPro" id="IPR027417">
    <property type="entry name" value="P-loop_NTPase"/>
</dbReference>
<feature type="domain" description="ABC transporter" evidence="4">
    <location>
        <begin position="1"/>
        <end position="233"/>
    </location>
</feature>
<gene>
    <name evidence="5" type="primary">cysA</name>
    <name evidence="5" type="ORF">PDESU_03656</name>
</gene>
<dbReference type="PANTHER" id="PTHR42781">
    <property type="entry name" value="SPERMIDINE/PUTRESCINE IMPORT ATP-BINDING PROTEIN POTA"/>
    <property type="match status" value="1"/>
</dbReference>
<name>A0A6C2U6R0_PONDE</name>
<dbReference type="Proteomes" id="UP000366872">
    <property type="component" value="Unassembled WGS sequence"/>
</dbReference>